<feature type="transmembrane region" description="Helical" evidence="1">
    <location>
        <begin position="52"/>
        <end position="75"/>
    </location>
</feature>
<accession>A0A2W5UUK3</accession>
<keyword evidence="1" id="KW-1133">Transmembrane helix</keyword>
<feature type="transmembrane region" description="Helical" evidence="1">
    <location>
        <begin position="21"/>
        <end position="40"/>
    </location>
</feature>
<sequence length="96" mass="10181">MEDNTAWANYTPIVKAWRAVGIANVVISVIVGAGLFLGNVQEAGASYAPNASFLALVGGLLILFSPLGLLVPFTIAKAIERSERIEALLIEMAKRP</sequence>
<reference evidence="2 3" key="1">
    <citation type="submission" date="2017-08" db="EMBL/GenBank/DDBJ databases">
        <title>Infants hospitalized years apart are colonized by the same room-sourced microbial strains.</title>
        <authorList>
            <person name="Brooks B."/>
            <person name="Olm M.R."/>
            <person name="Firek B.A."/>
            <person name="Baker R."/>
            <person name="Thomas B.C."/>
            <person name="Morowitz M.J."/>
            <person name="Banfield J.F."/>
        </authorList>
    </citation>
    <scope>NUCLEOTIDE SEQUENCE [LARGE SCALE GENOMIC DNA]</scope>
    <source>
        <strain evidence="2">S2_003_000_R2_4</strain>
    </source>
</reference>
<proteinExistence type="predicted"/>
<organism evidence="2 3">
    <name type="scientific">Caulobacter segnis</name>
    <dbReference type="NCBI Taxonomy" id="88688"/>
    <lineage>
        <taxon>Bacteria</taxon>
        <taxon>Pseudomonadati</taxon>
        <taxon>Pseudomonadota</taxon>
        <taxon>Alphaproteobacteria</taxon>
        <taxon>Caulobacterales</taxon>
        <taxon>Caulobacteraceae</taxon>
        <taxon>Caulobacter</taxon>
    </lineage>
</organism>
<evidence type="ECO:0000313" key="2">
    <source>
        <dbReference type="EMBL" id="PZR30317.1"/>
    </source>
</evidence>
<dbReference type="AlphaFoldDB" id="A0A2W5UUK3"/>
<keyword evidence="1" id="KW-0472">Membrane</keyword>
<comment type="caution">
    <text evidence="2">The sequence shown here is derived from an EMBL/GenBank/DDBJ whole genome shotgun (WGS) entry which is preliminary data.</text>
</comment>
<keyword evidence="1" id="KW-0812">Transmembrane</keyword>
<evidence type="ECO:0000256" key="1">
    <source>
        <dbReference type="SAM" id="Phobius"/>
    </source>
</evidence>
<dbReference type="EMBL" id="QFQZ01000144">
    <property type="protein sequence ID" value="PZR30317.1"/>
    <property type="molecule type" value="Genomic_DNA"/>
</dbReference>
<evidence type="ECO:0000313" key="3">
    <source>
        <dbReference type="Proteomes" id="UP000249393"/>
    </source>
</evidence>
<protein>
    <submittedName>
        <fullName evidence="2">Uncharacterized protein</fullName>
    </submittedName>
</protein>
<name>A0A2W5UUK3_9CAUL</name>
<gene>
    <name evidence="2" type="ORF">DI526_22775</name>
</gene>
<dbReference type="RefSeq" id="WP_304283326.1">
    <property type="nucleotide sequence ID" value="NZ_QFQZ01000144.1"/>
</dbReference>
<dbReference type="Proteomes" id="UP000249393">
    <property type="component" value="Unassembled WGS sequence"/>
</dbReference>